<proteinExistence type="predicted"/>
<dbReference type="RefSeq" id="WP_119577983.1">
    <property type="nucleotide sequence ID" value="NZ_QXEC01000016.1"/>
</dbReference>
<sequence>MTLPRGFKAAAERRALELRAQLGLTPTDPLDMAAVAEHLEMKIVSAAALVDVARLEELERLQAFAFSAVTFEIKGRPFIVTNPLRPPARIVSDLAHEMSHILLEHDLSEVSEFDGVPFRTCRPDEEEQATALGGTLLLPRPLLIRAAAKGMGPDEIASRFAVSIEMARFRYNTTGVGKQVRASRR</sequence>
<dbReference type="OrthoDB" id="572608at2"/>
<name>A0A418MST5_9ACTN</name>
<gene>
    <name evidence="2" type="ORF">D2L64_17775</name>
</gene>
<reference evidence="2 3" key="1">
    <citation type="submission" date="2018-08" db="EMBL/GenBank/DDBJ databases">
        <title>Jishengella sp. nov., isolated from a root of Azadirachta indica A. Juss. var. siamensis Valenton.</title>
        <authorList>
            <person name="Kuncharoen N."/>
            <person name="Tanasupawat S."/>
            <person name="Kudo T."/>
            <person name="Ohkuma M."/>
        </authorList>
    </citation>
    <scope>NUCLEOTIDE SEQUENCE [LARGE SCALE GENOMIC DNA]</scope>
    <source>
        <strain evidence="2 3">AZ1-13</strain>
    </source>
</reference>
<dbReference type="PANTHER" id="PTHR43236:SF1">
    <property type="entry name" value="BLL7220 PROTEIN"/>
    <property type="match status" value="1"/>
</dbReference>
<dbReference type="AlphaFoldDB" id="A0A418MST5"/>
<dbReference type="InterPro" id="IPR010359">
    <property type="entry name" value="IrrE_HExxH"/>
</dbReference>
<evidence type="ECO:0000259" key="1">
    <source>
        <dbReference type="Pfam" id="PF06114"/>
    </source>
</evidence>
<feature type="domain" description="IrrE N-terminal-like" evidence="1">
    <location>
        <begin position="65"/>
        <end position="170"/>
    </location>
</feature>
<comment type="caution">
    <text evidence="2">The sequence shown here is derived from an EMBL/GenBank/DDBJ whole genome shotgun (WGS) entry which is preliminary data.</text>
</comment>
<dbReference type="InterPro" id="IPR052345">
    <property type="entry name" value="Rad_response_metalloprotease"/>
</dbReference>
<protein>
    <submittedName>
        <fullName evidence="2">ImmA/IrrE family metallo-endopeptidase</fullName>
    </submittedName>
</protein>
<evidence type="ECO:0000313" key="3">
    <source>
        <dbReference type="Proteomes" id="UP000283832"/>
    </source>
</evidence>
<dbReference type="Proteomes" id="UP000283832">
    <property type="component" value="Unassembled WGS sequence"/>
</dbReference>
<evidence type="ECO:0000313" key="2">
    <source>
        <dbReference type="EMBL" id="RIV37097.1"/>
    </source>
</evidence>
<keyword evidence="3" id="KW-1185">Reference proteome</keyword>
<dbReference type="Pfam" id="PF06114">
    <property type="entry name" value="Peptidase_M78"/>
    <property type="match status" value="1"/>
</dbReference>
<organism evidence="2 3">
    <name type="scientific">Micromonospora radicis</name>
    <dbReference type="NCBI Taxonomy" id="1894971"/>
    <lineage>
        <taxon>Bacteria</taxon>
        <taxon>Bacillati</taxon>
        <taxon>Actinomycetota</taxon>
        <taxon>Actinomycetes</taxon>
        <taxon>Micromonosporales</taxon>
        <taxon>Micromonosporaceae</taxon>
        <taxon>Micromonospora</taxon>
    </lineage>
</organism>
<dbReference type="EMBL" id="QXEC01000016">
    <property type="protein sequence ID" value="RIV37097.1"/>
    <property type="molecule type" value="Genomic_DNA"/>
</dbReference>
<dbReference type="PANTHER" id="PTHR43236">
    <property type="entry name" value="ANTITOXIN HIGA1"/>
    <property type="match status" value="1"/>
</dbReference>
<accession>A0A418MST5</accession>